<dbReference type="AlphaFoldDB" id="A0A495IVZ8"/>
<evidence type="ECO:0000313" key="2">
    <source>
        <dbReference type="Proteomes" id="UP000268007"/>
    </source>
</evidence>
<proteinExistence type="predicted"/>
<gene>
    <name evidence="1" type="ORF">BDD43_1065</name>
</gene>
<name>A0A495IVZ8_9SPHI</name>
<dbReference type="RefSeq" id="WP_121196741.1">
    <property type="nucleotide sequence ID" value="NZ_RBKU01000001.1"/>
</dbReference>
<accession>A0A495IVZ8</accession>
<dbReference type="EMBL" id="RBKU01000001">
    <property type="protein sequence ID" value="RKR80927.1"/>
    <property type="molecule type" value="Genomic_DNA"/>
</dbReference>
<dbReference type="Proteomes" id="UP000268007">
    <property type="component" value="Unassembled WGS sequence"/>
</dbReference>
<keyword evidence="2" id="KW-1185">Reference proteome</keyword>
<evidence type="ECO:0000313" key="1">
    <source>
        <dbReference type="EMBL" id="RKR80927.1"/>
    </source>
</evidence>
<organism evidence="1 2">
    <name type="scientific">Mucilaginibacter gracilis</name>
    <dbReference type="NCBI Taxonomy" id="423350"/>
    <lineage>
        <taxon>Bacteria</taxon>
        <taxon>Pseudomonadati</taxon>
        <taxon>Bacteroidota</taxon>
        <taxon>Sphingobacteriia</taxon>
        <taxon>Sphingobacteriales</taxon>
        <taxon>Sphingobacteriaceae</taxon>
        <taxon>Mucilaginibacter</taxon>
    </lineage>
</organism>
<protein>
    <submittedName>
        <fullName evidence="1">Uncharacterized protein</fullName>
    </submittedName>
</protein>
<sequence>MNTILETEITIGDVVELSPNKMSTLDDFDLEKCTVLEIDKAGQRIKVAFNNHNTRDEDFFSNSSIVNWYTLKHVINIERDYKVVDITDNQDTTNNQPVTFLAMARVHKTIKQSARGYEITKVINANDTETFIFVGVPYADLKQYLGNIKRISFSKFKADEVSINGSIAKAWLFKDKILDVEDIFVLQ</sequence>
<reference evidence="1 2" key="1">
    <citation type="submission" date="2018-10" db="EMBL/GenBank/DDBJ databases">
        <title>Genomic Encyclopedia of Archaeal and Bacterial Type Strains, Phase II (KMG-II): from individual species to whole genera.</title>
        <authorList>
            <person name="Goeker M."/>
        </authorList>
    </citation>
    <scope>NUCLEOTIDE SEQUENCE [LARGE SCALE GENOMIC DNA]</scope>
    <source>
        <strain evidence="1 2">DSM 18602</strain>
    </source>
</reference>
<comment type="caution">
    <text evidence="1">The sequence shown here is derived from an EMBL/GenBank/DDBJ whole genome shotgun (WGS) entry which is preliminary data.</text>
</comment>